<protein>
    <submittedName>
        <fullName evidence="1">Uncharacterized protein</fullName>
    </submittedName>
</protein>
<sequence length="122" mass="13563">MSDLQSQNPLNANANLVGIGMDNQLWTRKTLTSNWEHIPNSGAVLGIAYYPAVRQPVLKPLNGQIVVNADEWTLSNQGFQKAPDTATFVTNIAQYFVGDEKGKFHVLSNNFGLIWSKIWGFI</sequence>
<reference evidence="1 2" key="1">
    <citation type="submission" date="2015-09" db="EMBL/GenBank/DDBJ databases">
        <title>Aphanizomenon flos-aquae WA102.</title>
        <authorList>
            <person name="Driscoll C."/>
        </authorList>
    </citation>
    <scope>NUCLEOTIDE SEQUENCE [LARGE SCALE GENOMIC DNA]</scope>
    <source>
        <strain evidence="1">WA102</strain>
    </source>
</reference>
<dbReference type="Proteomes" id="UP000092093">
    <property type="component" value="Unassembled WGS sequence"/>
</dbReference>
<comment type="caution">
    <text evidence="1">The sequence shown here is derived from an EMBL/GenBank/DDBJ whole genome shotgun (WGS) entry which is preliminary data.</text>
</comment>
<dbReference type="AlphaFoldDB" id="A0A1B7WZF2"/>
<accession>A0A1B7WZF2</accession>
<organism evidence="1 2">
    <name type="scientific">Aphanizomenon flos-aquae WA102</name>
    <dbReference type="NCBI Taxonomy" id="1710896"/>
    <lineage>
        <taxon>Bacteria</taxon>
        <taxon>Bacillati</taxon>
        <taxon>Cyanobacteriota</taxon>
        <taxon>Cyanophyceae</taxon>
        <taxon>Nostocales</taxon>
        <taxon>Aphanizomenonaceae</taxon>
        <taxon>Aphanizomenon</taxon>
    </lineage>
</organism>
<evidence type="ECO:0000313" key="2">
    <source>
        <dbReference type="Proteomes" id="UP000092093"/>
    </source>
</evidence>
<name>A0A1B7WZF2_APHFL</name>
<evidence type="ECO:0000313" key="1">
    <source>
        <dbReference type="EMBL" id="OBQ42497.1"/>
    </source>
</evidence>
<proteinExistence type="predicted"/>
<dbReference type="EMBL" id="LJOW01000101">
    <property type="protein sequence ID" value="OBQ42497.1"/>
    <property type="molecule type" value="Genomic_DNA"/>
</dbReference>
<gene>
    <name evidence="1" type="ORF">AN484_17355</name>
</gene>
<dbReference type="PATRIC" id="fig|1710896.3.peg.3653"/>